<evidence type="ECO:0000313" key="2">
    <source>
        <dbReference type="EMBL" id="WEK33734.1"/>
    </source>
</evidence>
<reference evidence="2" key="1">
    <citation type="submission" date="2023-03" db="EMBL/GenBank/DDBJ databases">
        <title>Andean soil-derived lignocellulolytic bacterial consortium as a source of novel taxa and putative plastic-active enzymes.</title>
        <authorList>
            <person name="Diaz-Garcia L."/>
            <person name="Chuvochina M."/>
            <person name="Feuerriegel G."/>
            <person name="Bunk B."/>
            <person name="Sproer C."/>
            <person name="Streit W.R."/>
            <person name="Rodriguez L.M."/>
            <person name="Overmann J."/>
            <person name="Jimenez D.J."/>
        </authorList>
    </citation>
    <scope>NUCLEOTIDE SEQUENCE</scope>
    <source>
        <strain evidence="2">MAG 7</strain>
    </source>
</reference>
<feature type="transmembrane region" description="Helical" evidence="1">
    <location>
        <begin position="71"/>
        <end position="93"/>
    </location>
</feature>
<feature type="transmembrane region" description="Helical" evidence="1">
    <location>
        <begin position="105"/>
        <end position="125"/>
    </location>
</feature>
<dbReference type="EMBL" id="CP119311">
    <property type="protein sequence ID" value="WEK33734.1"/>
    <property type="molecule type" value="Genomic_DNA"/>
</dbReference>
<evidence type="ECO:0000313" key="3">
    <source>
        <dbReference type="Proteomes" id="UP001220610"/>
    </source>
</evidence>
<keyword evidence="1" id="KW-0472">Membrane</keyword>
<evidence type="ECO:0000256" key="1">
    <source>
        <dbReference type="SAM" id="Phobius"/>
    </source>
</evidence>
<feature type="transmembrane region" description="Helical" evidence="1">
    <location>
        <begin position="7"/>
        <end position="27"/>
    </location>
</feature>
<keyword evidence="1" id="KW-1133">Transmembrane helix</keyword>
<dbReference type="Proteomes" id="UP001220610">
    <property type="component" value="Chromosome"/>
</dbReference>
<sequence>MENNSAVRAFLPLSLIFVVTTALFITLRSTWEGLHIDPNVLIIGNGILFFITLIAFYFYSRALRDRNNMAFMRMVTLGMFVKLMLCALTAIVYIFSFRKGVNKGGLFTCMFLYLLYTFVEVGVLMKLSKQQKNA</sequence>
<gene>
    <name evidence="2" type="ORF">P0Y53_14680</name>
</gene>
<feature type="transmembrane region" description="Helical" evidence="1">
    <location>
        <begin position="39"/>
        <end position="59"/>
    </location>
</feature>
<name>A0AAJ5WPP9_9BACT</name>
<accession>A0AAJ5WPP9</accession>
<proteinExistence type="predicted"/>
<organism evidence="2 3">
    <name type="scientific">Candidatus Pseudobacter hemicellulosilyticus</name>
    <dbReference type="NCBI Taxonomy" id="3121375"/>
    <lineage>
        <taxon>Bacteria</taxon>
        <taxon>Pseudomonadati</taxon>
        <taxon>Bacteroidota</taxon>
        <taxon>Chitinophagia</taxon>
        <taxon>Chitinophagales</taxon>
        <taxon>Chitinophagaceae</taxon>
        <taxon>Pseudobacter</taxon>
    </lineage>
</organism>
<protein>
    <submittedName>
        <fullName evidence="2">Uncharacterized protein</fullName>
    </submittedName>
</protein>
<dbReference type="AlphaFoldDB" id="A0AAJ5WPP9"/>
<keyword evidence="1" id="KW-0812">Transmembrane</keyword>